<dbReference type="Pfam" id="PF13432">
    <property type="entry name" value="TPR_16"/>
    <property type="match status" value="1"/>
</dbReference>
<dbReference type="GO" id="GO:0016593">
    <property type="term" value="C:Cdc73/Paf1 complex"/>
    <property type="evidence" value="ECO:0007669"/>
    <property type="project" value="TreeGrafter"/>
</dbReference>
<feature type="transmembrane region" description="Helical" evidence="11">
    <location>
        <begin position="167"/>
        <end position="187"/>
    </location>
</feature>
<dbReference type="InterPro" id="IPR011990">
    <property type="entry name" value="TPR-like_helical_dom_sf"/>
</dbReference>
<keyword evidence="5" id="KW-0677">Repeat</keyword>
<feature type="region of interest" description="Disordered" evidence="10">
    <location>
        <begin position="1204"/>
        <end position="1314"/>
    </location>
</feature>
<comment type="subcellular location">
    <subcellularLocation>
        <location evidence="1">Membrane</location>
        <topology evidence="1">Multi-pass membrane protein</topology>
    </subcellularLocation>
</comment>
<organism evidence="12">
    <name type="scientific">Ooceraea biroi</name>
    <name type="common">Clonal raider ant</name>
    <name type="synonym">Cerapachys biroi</name>
    <dbReference type="NCBI Taxonomy" id="2015173"/>
    <lineage>
        <taxon>Eukaryota</taxon>
        <taxon>Metazoa</taxon>
        <taxon>Ecdysozoa</taxon>
        <taxon>Arthropoda</taxon>
        <taxon>Hexapoda</taxon>
        <taxon>Insecta</taxon>
        <taxon>Pterygota</taxon>
        <taxon>Neoptera</taxon>
        <taxon>Endopterygota</taxon>
        <taxon>Hymenoptera</taxon>
        <taxon>Apocrita</taxon>
        <taxon>Aculeata</taxon>
        <taxon>Formicoidea</taxon>
        <taxon>Formicidae</taxon>
        <taxon>Dorylinae</taxon>
        <taxon>Ooceraea</taxon>
    </lineage>
</organism>
<accession>A0A3L8D5U3</accession>
<keyword evidence="4 11" id="KW-0812">Transmembrane</keyword>
<feature type="transmembrane region" description="Helical" evidence="11">
    <location>
        <begin position="199"/>
        <end position="221"/>
    </location>
</feature>
<dbReference type="GO" id="GO:0006355">
    <property type="term" value="P:regulation of DNA-templated transcription"/>
    <property type="evidence" value="ECO:0007669"/>
    <property type="project" value="InterPro"/>
</dbReference>
<dbReference type="PANTHER" id="PTHR14027">
    <property type="entry name" value="RNA POLYMERASE-ASSOCIATED PROTEIN CTR9"/>
    <property type="match status" value="1"/>
</dbReference>
<dbReference type="Pfam" id="PF06027">
    <property type="entry name" value="SLC35F"/>
    <property type="match status" value="1"/>
</dbReference>
<feature type="transmembrane region" description="Helical" evidence="11">
    <location>
        <begin position="233"/>
        <end position="252"/>
    </location>
</feature>
<dbReference type="OrthoDB" id="429955at2759"/>
<evidence type="ECO:0000256" key="10">
    <source>
        <dbReference type="SAM" id="MobiDB-lite"/>
    </source>
</evidence>
<feature type="transmembrane region" description="Helical" evidence="11">
    <location>
        <begin position="139"/>
        <end position="160"/>
    </location>
</feature>
<dbReference type="PANTHER" id="PTHR14027:SF2">
    <property type="entry name" value="RNA POLYMERASE-ASSOCIATED PROTEIN CTR9 HOMOLOG"/>
    <property type="match status" value="1"/>
</dbReference>
<gene>
    <name evidence="12" type="ORF">DMN91_011357</name>
</gene>
<dbReference type="GO" id="GO:0022857">
    <property type="term" value="F:transmembrane transporter activity"/>
    <property type="evidence" value="ECO:0007669"/>
    <property type="project" value="InterPro"/>
</dbReference>
<feature type="region of interest" description="Disordered" evidence="10">
    <location>
        <begin position="1170"/>
        <end position="1192"/>
    </location>
</feature>
<dbReference type="Pfam" id="PF13181">
    <property type="entry name" value="TPR_8"/>
    <property type="match status" value="1"/>
</dbReference>
<evidence type="ECO:0000256" key="6">
    <source>
        <dbReference type="ARBA" id="ARBA00022803"/>
    </source>
</evidence>
<evidence type="ECO:0000256" key="7">
    <source>
        <dbReference type="ARBA" id="ARBA00022989"/>
    </source>
</evidence>
<dbReference type="SMART" id="SM00028">
    <property type="entry name" value="TPR"/>
    <property type="match status" value="10"/>
</dbReference>
<keyword evidence="8 11" id="KW-0472">Membrane</keyword>
<feature type="transmembrane region" description="Helical" evidence="11">
    <location>
        <begin position="41"/>
        <end position="61"/>
    </location>
</feature>
<feature type="compositionally biased region" description="Basic and acidic residues" evidence="10">
    <location>
        <begin position="1271"/>
        <end position="1292"/>
    </location>
</feature>
<evidence type="ECO:0000256" key="5">
    <source>
        <dbReference type="ARBA" id="ARBA00022737"/>
    </source>
</evidence>
<feature type="compositionally biased region" description="Basic residues" evidence="10">
    <location>
        <begin position="1260"/>
        <end position="1270"/>
    </location>
</feature>
<dbReference type="SUPFAM" id="SSF48452">
    <property type="entry name" value="TPR-like"/>
    <property type="match status" value="4"/>
</dbReference>
<dbReference type="GO" id="GO:0006368">
    <property type="term" value="P:transcription elongation by RNA polymerase II"/>
    <property type="evidence" value="ECO:0007669"/>
    <property type="project" value="TreeGrafter"/>
</dbReference>
<feature type="repeat" description="TPR" evidence="9">
    <location>
        <begin position="1111"/>
        <end position="1144"/>
    </location>
</feature>
<dbReference type="GO" id="GO:0016020">
    <property type="term" value="C:membrane"/>
    <property type="evidence" value="ECO:0007669"/>
    <property type="project" value="UniProtKB-SubCell"/>
</dbReference>
<dbReference type="FunFam" id="1.25.40.10:FF:000084">
    <property type="entry name" value="CTR9 homolog, Paf1/RNA polymerase II complex component"/>
    <property type="match status" value="1"/>
</dbReference>
<dbReference type="Pfam" id="PF13374">
    <property type="entry name" value="TPR_10"/>
    <property type="match status" value="1"/>
</dbReference>
<evidence type="ECO:0000313" key="12">
    <source>
        <dbReference type="EMBL" id="RLU15604.1"/>
    </source>
</evidence>
<evidence type="ECO:0000256" key="4">
    <source>
        <dbReference type="ARBA" id="ARBA00022692"/>
    </source>
</evidence>
<feature type="repeat" description="TPR" evidence="9">
    <location>
        <begin position="845"/>
        <end position="878"/>
    </location>
</feature>
<feature type="transmembrane region" description="Helical" evidence="11">
    <location>
        <begin position="264"/>
        <end position="289"/>
    </location>
</feature>
<reference evidence="12" key="1">
    <citation type="journal article" date="2018" name="Genome Res.">
        <title>The genomic architecture and molecular evolution of ant odorant receptors.</title>
        <authorList>
            <person name="McKenzie S.K."/>
            <person name="Kronauer D.J.C."/>
        </authorList>
    </citation>
    <scope>NUCLEOTIDE SEQUENCE [LARGE SCALE GENOMIC DNA]</scope>
    <source>
        <strain evidence="12">Clonal line C1</strain>
    </source>
</reference>
<proteinExistence type="inferred from homology"/>
<dbReference type="FunFam" id="1.25.40.10:FF:000077">
    <property type="entry name" value="CTR9 homolog, Paf1/RNA polymerase II complex component"/>
    <property type="match status" value="1"/>
</dbReference>
<dbReference type="PROSITE" id="PS50005">
    <property type="entry name" value="TPR"/>
    <property type="match status" value="3"/>
</dbReference>
<keyword evidence="3" id="KW-0813">Transport</keyword>
<protein>
    <submittedName>
        <fullName evidence="12">Uncharacterized protein</fullName>
    </submittedName>
</protein>
<evidence type="ECO:0000256" key="9">
    <source>
        <dbReference type="PROSITE-ProRule" id="PRU00339"/>
    </source>
</evidence>
<dbReference type="FunFam" id="1.25.40.10:FF:000289">
    <property type="entry name" value="RNA polymerase-associated protein CTR9 homolog"/>
    <property type="match status" value="1"/>
</dbReference>
<dbReference type="Proteomes" id="UP000279307">
    <property type="component" value="Chromosome 12"/>
</dbReference>
<sequence length="1397" mass="158361">MHHGMGGSAGDRHGAQNPAMQARNGVCDKIENYISELGRWAVWRAIIMGQFLSLVLCFMTLVNHHINTASYKLSLPTGQNLPHYVMMCLVYTTWMSCRGVGNGLISVIRARGWRYLLLALIDVEACTLITSSHQFTSLASIQLLDCVAIPVALVLSFLVLGVRYRMVHIVGVSICLMGVGCLVWAGIDDNNDSTTTGKNQLVGDMLCLGGAVLFSVTTVLQELAVKTVDIIEYLGMIGFFGTILSCMQIAVLERLQIEAFHWDNVPVITILVLYCIMQFMFFSLVPVILFESGATALQLALLTSDSFNILAGMLNHHYKFHSLYFVSYALTMTGIYIYAIKRTPMSSNSRRQHIEPPIPDYRHMSHPDVGEVEMATSSGMSGVSGTLDIRASTLGSERETMDATSLPLSVSSDTAFTSFYGSQANLKQGKCKEVTFFLTKRWRTRDAARDKKQRTNQLPVHMEVGKLRSSSKSRVHFRQFCVLEYYKQQKIGDFIKILESSRLDANIDYRDYEKDQMRALDMLAAYYVQEANREKNKDKKRDLFTKATLLYTTADKIIMYDQNHLLGRAYFCLLEGDKMEQADAQFNFVLNQSPNNIPSLLGKACIAFNKKDYRGALAFYKKALRTNPNCPAAVRLGMGHCFMKLNNQEKARLAFERALQIDGQCVGALVGLSVLKLNQQQPDSIRTGVQMLSKAYTIDSTNPMVLNHLANHFFFKKDYNKVQHLALHAFHNTENEAMRAESCYQLARAFHVQAAQCFEKVLKAQPGNYETMKILGSLYANSSSQSKRDIAKNHLRKVTEQFPDDVEAWIELAQILEQSDLTAALNAYGTATRILKEKVQADIPPEILNNVGALHYRLGNLEEARRNLEESLARSKADALHDSGYYNSIAVTTTYNLARLNEALCIFDRAEKLYKDILKEHPNYVDCYLRLGCMARDKGQIYEASDWFKDALRINNEHPDAWSLLGNLHLAKMEWGPGQKKFERILKNPTTSTDAYSLIALGNIWLQTLHQSGKDKEREKRHQDRALAMYKQVLRNDPKNIWAANGIGAVLAHKGCVNEARDIFAQVREATAEFCDVWLNIAHIYVEQKQFVSAIQMYENCLRKFYKYHHVEVLQYLARAYFKAGKLKEAKLTLLKARRVAPQDTVLLYNIALVLQRLATQILKDEKSTLTTTEEQRKLEEMRRQKEEEMLQKRQEYVEKTKNALVFGEMPSEKSGKKGKRVRTEQYISDSGGSGGDEGREEAPRERKRKRKGSGETKERKSRGKPKRKKDVGSGDSGKKNTGKKEKSRRGAMETFKGKIKSKETISTSESDSDAGGLKIASGYWREWQRESTAQQQANCLRIRRLSCLAFKISFKIEIRKPFEEQFSFTFRFPLTVTLSVTFSVTFSVTISFEILV</sequence>
<dbReference type="InterPro" id="IPR009262">
    <property type="entry name" value="SLC35_F1/F2/F6"/>
</dbReference>
<reference evidence="12" key="2">
    <citation type="submission" date="2018-07" db="EMBL/GenBank/DDBJ databases">
        <authorList>
            <person name="Mckenzie S.K."/>
            <person name="Kronauer D.J.C."/>
        </authorList>
    </citation>
    <scope>NUCLEOTIDE SEQUENCE</scope>
    <source>
        <strain evidence="12">Clonal line C1</strain>
    </source>
</reference>
<dbReference type="GO" id="GO:0000993">
    <property type="term" value="F:RNA polymerase II complex binding"/>
    <property type="evidence" value="ECO:0007669"/>
    <property type="project" value="TreeGrafter"/>
</dbReference>
<dbReference type="EMBL" id="QOIP01000012">
    <property type="protein sequence ID" value="RLU15604.1"/>
    <property type="molecule type" value="Genomic_DNA"/>
</dbReference>
<name>A0A3L8D5U3_OOCBI</name>
<feature type="repeat" description="TPR" evidence="9">
    <location>
        <begin position="632"/>
        <end position="665"/>
    </location>
</feature>
<feature type="transmembrane region" description="Helical" evidence="11">
    <location>
        <begin position="320"/>
        <end position="340"/>
    </location>
</feature>
<keyword evidence="6 9" id="KW-0802">TPR repeat</keyword>
<dbReference type="FunFam" id="1.25.40.10:FF:000089">
    <property type="entry name" value="CTR9 homolog, Paf1/RNA polymerase II complex component"/>
    <property type="match status" value="1"/>
</dbReference>
<evidence type="ECO:0000256" key="8">
    <source>
        <dbReference type="ARBA" id="ARBA00023136"/>
    </source>
</evidence>
<evidence type="ECO:0000256" key="3">
    <source>
        <dbReference type="ARBA" id="ARBA00022448"/>
    </source>
</evidence>
<dbReference type="InterPro" id="IPR031101">
    <property type="entry name" value="Ctr9"/>
</dbReference>
<evidence type="ECO:0000256" key="11">
    <source>
        <dbReference type="SAM" id="Phobius"/>
    </source>
</evidence>
<keyword evidence="7 11" id="KW-1133">Transmembrane helix</keyword>
<dbReference type="InterPro" id="IPR019734">
    <property type="entry name" value="TPR_rpt"/>
</dbReference>
<comment type="similarity">
    <text evidence="2">Belongs to the SLC35F solute transporter family.</text>
</comment>
<evidence type="ECO:0000256" key="2">
    <source>
        <dbReference type="ARBA" id="ARBA00007863"/>
    </source>
</evidence>
<dbReference type="Gene3D" id="1.25.40.10">
    <property type="entry name" value="Tetratricopeptide repeat domain"/>
    <property type="match status" value="3"/>
</dbReference>
<dbReference type="Pfam" id="PF14559">
    <property type="entry name" value="TPR_19"/>
    <property type="match status" value="2"/>
</dbReference>
<evidence type="ECO:0000256" key="1">
    <source>
        <dbReference type="ARBA" id="ARBA00004141"/>
    </source>
</evidence>
<comment type="caution">
    <text evidence="12">The sequence shown here is derived from an EMBL/GenBank/DDBJ whole genome shotgun (WGS) entry which is preliminary data.</text>
</comment>